<reference evidence="3" key="1">
    <citation type="journal article" date="2016" name="Ticks Tick Borne Dis.">
        <title>De novo assembly and annotation of the salivary gland transcriptome of Rhipicephalus appendiculatus male and female ticks during blood feeding.</title>
        <authorList>
            <person name="de Castro M.H."/>
            <person name="de Klerk D."/>
            <person name="Pienaar R."/>
            <person name="Latif A.A."/>
            <person name="Rees D.J."/>
            <person name="Mans B.J."/>
        </authorList>
    </citation>
    <scope>NUCLEOTIDE SEQUENCE</scope>
    <source>
        <tissue evidence="3">Salivary glands</tissue>
    </source>
</reference>
<evidence type="ECO:0000256" key="2">
    <source>
        <dbReference type="SAM" id="SignalP"/>
    </source>
</evidence>
<proteinExistence type="predicted"/>
<keyword evidence="2" id="KW-0732">Signal</keyword>
<evidence type="ECO:0000313" key="3">
    <source>
        <dbReference type="EMBL" id="JAP78097.1"/>
    </source>
</evidence>
<dbReference type="AlphaFoldDB" id="A0A131YGM9"/>
<feature type="region of interest" description="Disordered" evidence="1">
    <location>
        <begin position="25"/>
        <end position="44"/>
    </location>
</feature>
<name>A0A131YGM9_RHIAP</name>
<sequence length="130" mass="14347">MKSTVASASLLIAFAIFLVSHAEVNSSEDTEDSEEQEVKFCNESTTAEERNKTLGCVLQTDKEDAKRLRKFMENSNKNGSVIADLLCNNTNALNEEILKSEGQNFSTGEEPDLSDIFLECESSDTKDQAI</sequence>
<accession>A0A131YGM9</accession>
<feature type="chain" id="PRO_5007285059" evidence="2">
    <location>
        <begin position="23"/>
        <end position="130"/>
    </location>
</feature>
<evidence type="ECO:0000256" key="1">
    <source>
        <dbReference type="SAM" id="MobiDB-lite"/>
    </source>
</evidence>
<feature type="signal peptide" evidence="2">
    <location>
        <begin position="1"/>
        <end position="22"/>
    </location>
</feature>
<feature type="compositionally biased region" description="Acidic residues" evidence="1">
    <location>
        <begin position="26"/>
        <end position="35"/>
    </location>
</feature>
<dbReference type="EMBL" id="GEDV01010460">
    <property type="protein sequence ID" value="JAP78097.1"/>
    <property type="molecule type" value="Transcribed_RNA"/>
</dbReference>
<organism evidence="3">
    <name type="scientific">Rhipicephalus appendiculatus</name>
    <name type="common">Brown ear tick</name>
    <dbReference type="NCBI Taxonomy" id="34631"/>
    <lineage>
        <taxon>Eukaryota</taxon>
        <taxon>Metazoa</taxon>
        <taxon>Ecdysozoa</taxon>
        <taxon>Arthropoda</taxon>
        <taxon>Chelicerata</taxon>
        <taxon>Arachnida</taxon>
        <taxon>Acari</taxon>
        <taxon>Parasitiformes</taxon>
        <taxon>Ixodida</taxon>
        <taxon>Ixodoidea</taxon>
        <taxon>Ixodidae</taxon>
        <taxon>Rhipicephalinae</taxon>
        <taxon>Rhipicephalus</taxon>
        <taxon>Rhipicephalus</taxon>
    </lineage>
</organism>
<protein>
    <submittedName>
        <fullName evidence="3">14 kDa family member</fullName>
    </submittedName>
</protein>